<dbReference type="AlphaFoldDB" id="A0A9N9HSM5"/>
<gene>
    <name evidence="2" type="ORF">ALEPTO_LOCUS11650</name>
</gene>
<dbReference type="PANTHER" id="PTHR33494:SF1">
    <property type="entry name" value="C2H2-TYPE DOMAIN-CONTAINING PROTEIN-RELATED"/>
    <property type="match status" value="1"/>
</dbReference>
<dbReference type="OrthoDB" id="6159439at2759"/>
<dbReference type="InterPro" id="IPR057939">
    <property type="entry name" value="TRF2_HOY1_PH"/>
</dbReference>
<dbReference type="PANTHER" id="PTHR33494">
    <property type="entry name" value="OS02G0793800 PROTEIN"/>
    <property type="match status" value="1"/>
</dbReference>
<comment type="caution">
    <text evidence="2">The sequence shown here is derived from an EMBL/GenBank/DDBJ whole genome shotgun (WGS) entry which is preliminary data.</text>
</comment>
<organism evidence="2 3">
    <name type="scientific">Ambispora leptoticha</name>
    <dbReference type="NCBI Taxonomy" id="144679"/>
    <lineage>
        <taxon>Eukaryota</taxon>
        <taxon>Fungi</taxon>
        <taxon>Fungi incertae sedis</taxon>
        <taxon>Mucoromycota</taxon>
        <taxon>Glomeromycotina</taxon>
        <taxon>Glomeromycetes</taxon>
        <taxon>Archaeosporales</taxon>
        <taxon>Ambisporaceae</taxon>
        <taxon>Ambispora</taxon>
    </lineage>
</organism>
<evidence type="ECO:0000259" key="1">
    <source>
        <dbReference type="Pfam" id="PF24818"/>
    </source>
</evidence>
<evidence type="ECO:0000313" key="2">
    <source>
        <dbReference type="EMBL" id="CAG8703118.1"/>
    </source>
</evidence>
<accession>A0A9N9HSM5</accession>
<feature type="domain" description="TRF2/HOY1 PH-like" evidence="1">
    <location>
        <begin position="35"/>
        <end position="145"/>
    </location>
</feature>
<evidence type="ECO:0000313" key="3">
    <source>
        <dbReference type="Proteomes" id="UP000789508"/>
    </source>
</evidence>
<keyword evidence="3" id="KW-1185">Reference proteome</keyword>
<dbReference type="EMBL" id="CAJVPS010020050">
    <property type="protein sequence ID" value="CAG8703118.1"/>
    <property type="molecule type" value="Genomic_DNA"/>
</dbReference>
<protein>
    <submittedName>
        <fullName evidence="2">824_t:CDS:1</fullName>
    </submittedName>
</protein>
<reference evidence="2" key="1">
    <citation type="submission" date="2021-06" db="EMBL/GenBank/DDBJ databases">
        <authorList>
            <person name="Kallberg Y."/>
            <person name="Tangrot J."/>
            <person name="Rosling A."/>
        </authorList>
    </citation>
    <scope>NUCLEOTIDE SEQUENCE</scope>
    <source>
        <strain evidence="2">FL130A</strain>
    </source>
</reference>
<dbReference type="Pfam" id="PF24818">
    <property type="entry name" value="PH_TRF2_HOY1"/>
    <property type="match status" value="1"/>
</dbReference>
<feature type="non-terminal residue" evidence="2">
    <location>
        <position position="1"/>
    </location>
</feature>
<proteinExistence type="predicted"/>
<name>A0A9N9HSM5_9GLOM</name>
<dbReference type="Proteomes" id="UP000789508">
    <property type="component" value="Unassembled WGS sequence"/>
</dbReference>
<sequence length="422" mass="46326">ISNTQPQQFTPPQEFLSSAFNNSNSTNDSLNFLASETLTIGTWRRISTTPTDLLCYYTLPQKLFTYHITNNNRHFKMEFPLSEITAIEFRPIDDVSAQLAIEVRDPPSFYMEGAHGQWTMCTDFTEDKQATRHMRHVIKGRSETLKKQVFKFMQDDAQIAKVTSIHDDVKLEIDMNLYCSDDTNGEQQQQQTLTRRSSFPSGSIAENLRFVEDAGSQSDKEVDIRNAEILKQHTRVRRAASVPLSPSDDSADHSATSALATATSAMAQNAAALQINTSVALLDIFKAGHISSPEFCSSPMDINSSSPATPPDVYNQSPELIHTSPLQAHDPFVTLPENNLTNMSIDTTSSLYSDDLAAALNASSGLPNVTNEDFASIFAGGHSSDGSDFLTFGDTLGNENLSSSNHGLGLDDSWVNGDVAYC</sequence>